<evidence type="ECO:0000313" key="4">
    <source>
        <dbReference type="Proteomes" id="UP000016930"/>
    </source>
</evidence>
<keyword evidence="4" id="KW-1185">Reference proteome</keyword>
<sequence length="256" mass="29166">MALPLIWTSSPVSTASEVSMHDNESRSSSPVDPHGPPSHHHEYYLEDEMSIFLVEGRLFKVHRYFLIRESEVFRTMFEMPPDANGIGGRTDEDAIPLLDVTLKEFSAFLKFVYHGMHTDRCFSLNDWTNLLSFSHRFFCDDIRERAIREIDAYTPVIDPVDKIVLGEKYDVLEWLYPSYEALCQRRSSITLVEAAKLGLTTTALLAQAREEVRACAGLVSYAYLGQGMQDQPLYDSTNVANVVRRVFAQLSPHARP</sequence>
<name>M2QXI8_CERS8</name>
<evidence type="ECO:0000259" key="2">
    <source>
        <dbReference type="PROSITE" id="PS50097"/>
    </source>
</evidence>
<evidence type="ECO:0000256" key="1">
    <source>
        <dbReference type="SAM" id="MobiDB-lite"/>
    </source>
</evidence>
<gene>
    <name evidence="3" type="ORF">CERSUDRAFT_114751</name>
</gene>
<feature type="domain" description="BTB" evidence="2">
    <location>
        <begin position="48"/>
        <end position="115"/>
    </location>
</feature>
<dbReference type="HOGENOM" id="CLU_047592_2_0_1"/>
<accession>M2QXI8</accession>
<dbReference type="Pfam" id="PF00651">
    <property type="entry name" value="BTB"/>
    <property type="match status" value="1"/>
</dbReference>
<dbReference type="SMART" id="SM00225">
    <property type="entry name" value="BTB"/>
    <property type="match status" value="1"/>
</dbReference>
<dbReference type="EMBL" id="KB445797">
    <property type="protein sequence ID" value="EMD36835.1"/>
    <property type="molecule type" value="Genomic_DNA"/>
</dbReference>
<dbReference type="STRING" id="914234.M2QXI8"/>
<dbReference type="InterPro" id="IPR011333">
    <property type="entry name" value="SKP1/BTB/POZ_sf"/>
</dbReference>
<dbReference type="PROSITE" id="PS50097">
    <property type="entry name" value="BTB"/>
    <property type="match status" value="1"/>
</dbReference>
<reference evidence="3 4" key="1">
    <citation type="journal article" date="2012" name="Proc. Natl. Acad. Sci. U.S.A.">
        <title>Comparative genomics of Ceriporiopsis subvermispora and Phanerochaete chrysosporium provide insight into selective ligninolysis.</title>
        <authorList>
            <person name="Fernandez-Fueyo E."/>
            <person name="Ruiz-Duenas F.J."/>
            <person name="Ferreira P."/>
            <person name="Floudas D."/>
            <person name="Hibbett D.S."/>
            <person name="Canessa P."/>
            <person name="Larrondo L.F."/>
            <person name="James T.Y."/>
            <person name="Seelenfreund D."/>
            <person name="Lobos S."/>
            <person name="Polanco R."/>
            <person name="Tello M."/>
            <person name="Honda Y."/>
            <person name="Watanabe T."/>
            <person name="Watanabe T."/>
            <person name="Ryu J.S."/>
            <person name="Kubicek C.P."/>
            <person name="Schmoll M."/>
            <person name="Gaskell J."/>
            <person name="Hammel K.E."/>
            <person name="St John F.J."/>
            <person name="Vanden Wymelenberg A."/>
            <person name="Sabat G."/>
            <person name="Splinter BonDurant S."/>
            <person name="Syed K."/>
            <person name="Yadav J.S."/>
            <person name="Doddapaneni H."/>
            <person name="Subramanian V."/>
            <person name="Lavin J.L."/>
            <person name="Oguiza J.A."/>
            <person name="Perez G."/>
            <person name="Pisabarro A.G."/>
            <person name="Ramirez L."/>
            <person name="Santoyo F."/>
            <person name="Master E."/>
            <person name="Coutinho P.M."/>
            <person name="Henrissat B."/>
            <person name="Lombard V."/>
            <person name="Magnuson J.K."/>
            <person name="Kuees U."/>
            <person name="Hori C."/>
            <person name="Igarashi K."/>
            <person name="Samejima M."/>
            <person name="Held B.W."/>
            <person name="Barry K.W."/>
            <person name="LaButti K.M."/>
            <person name="Lapidus A."/>
            <person name="Lindquist E.A."/>
            <person name="Lucas S.M."/>
            <person name="Riley R."/>
            <person name="Salamov A.A."/>
            <person name="Hoffmeister D."/>
            <person name="Schwenk D."/>
            <person name="Hadar Y."/>
            <person name="Yarden O."/>
            <person name="de Vries R.P."/>
            <person name="Wiebenga A."/>
            <person name="Stenlid J."/>
            <person name="Eastwood D."/>
            <person name="Grigoriev I.V."/>
            <person name="Berka R.M."/>
            <person name="Blanchette R.A."/>
            <person name="Kersten P."/>
            <person name="Martinez A.T."/>
            <person name="Vicuna R."/>
            <person name="Cullen D."/>
        </authorList>
    </citation>
    <scope>NUCLEOTIDE SEQUENCE [LARGE SCALE GENOMIC DNA]</scope>
    <source>
        <strain evidence="3 4">B</strain>
    </source>
</reference>
<dbReference type="InterPro" id="IPR000210">
    <property type="entry name" value="BTB/POZ_dom"/>
</dbReference>
<dbReference type="Proteomes" id="UP000016930">
    <property type="component" value="Unassembled WGS sequence"/>
</dbReference>
<organism evidence="3 4">
    <name type="scientific">Ceriporiopsis subvermispora (strain B)</name>
    <name type="common">White-rot fungus</name>
    <name type="synonym">Gelatoporia subvermispora</name>
    <dbReference type="NCBI Taxonomy" id="914234"/>
    <lineage>
        <taxon>Eukaryota</taxon>
        <taxon>Fungi</taxon>
        <taxon>Dikarya</taxon>
        <taxon>Basidiomycota</taxon>
        <taxon>Agaricomycotina</taxon>
        <taxon>Agaricomycetes</taxon>
        <taxon>Polyporales</taxon>
        <taxon>Gelatoporiaceae</taxon>
        <taxon>Gelatoporia</taxon>
    </lineage>
</organism>
<dbReference type="AlphaFoldDB" id="M2QXI8"/>
<dbReference type="SUPFAM" id="SSF54695">
    <property type="entry name" value="POZ domain"/>
    <property type="match status" value="1"/>
</dbReference>
<dbReference type="OrthoDB" id="2367075at2759"/>
<proteinExistence type="predicted"/>
<dbReference type="Gene3D" id="3.30.710.10">
    <property type="entry name" value="Potassium Channel Kv1.1, Chain A"/>
    <property type="match status" value="1"/>
</dbReference>
<evidence type="ECO:0000313" key="3">
    <source>
        <dbReference type="EMBL" id="EMD36835.1"/>
    </source>
</evidence>
<feature type="region of interest" description="Disordered" evidence="1">
    <location>
        <begin position="15"/>
        <end position="39"/>
    </location>
</feature>
<protein>
    <recommendedName>
        <fullName evidence="2">BTB domain-containing protein</fullName>
    </recommendedName>
</protein>